<dbReference type="InterPro" id="IPR000086">
    <property type="entry name" value="NUDIX_hydrolase_dom"/>
</dbReference>
<dbReference type="PANTHER" id="PTHR12992:SF11">
    <property type="entry name" value="MITOCHONDRIAL COENZYME A DIPHOSPHATASE NUDT8"/>
    <property type="match status" value="1"/>
</dbReference>
<keyword evidence="4" id="KW-0378">Hydrolase</keyword>
<keyword evidence="5" id="KW-0460">Magnesium</keyword>
<accession>A0A1I4WLI7</accession>
<evidence type="ECO:0000256" key="5">
    <source>
        <dbReference type="ARBA" id="ARBA00022842"/>
    </source>
</evidence>
<dbReference type="NCBIfam" id="NF007980">
    <property type="entry name" value="PRK10707.1"/>
    <property type="match status" value="1"/>
</dbReference>
<dbReference type="AlphaFoldDB" id="A0A1I4WLI7"/>
<evidence type="ECO:0000256" key="4">
    <source>
        <dbReference type="ARBA" id="ARBA00022801"/>
    </source>
</evidence>
<dbReference type="GO" id="GO:0010945">
    <property type="term" value="F:coenzyme A diphosphatase activity"/>
    <property type="evidence" value="ECO:0007669"/>
    <property type="project" value="InterPro"/>
</dbReference>
<protein>
    <submittedName>
        <fullName evidence="8">8-oxo-dGTP pyrophosphatase MutT, NUDIX family</fullName>
    </submittedName>
</protein>
<dbReference type="PROSITE" id="PS51462">
    <property type="entry name" value="NUDIX"/>
    <property type="match status" value="1"/>
</dbReference>
<dbReference type="Pfam" id="PF00293">
    <property type="entry name" value="NUDIX"/>
    <property type="match status" value="1"/>
</dbReference>
<dbReference type="InterPro" id="IPR015797">
    <property type="entry name" value="NUDIX_hydrolase-like_dom_sf"/>
</dbReference>
<dbReference type="InterPro" id="IPR045121">
    <property type="entry name" value="CoAse"/>
</dbReference>
<dbReference type="STRING" id="578942.SAMN05216289_105108"/>
<evidence type="ECO:0000256" key="2">
    <source>
        <dbReference type="ARBA" id="ARBA00001946"/>
    </source>
</evidence>
<feature type="domain" description="Nudix hydrolase" evidence="7">
    <location>
        <begin position="41"/>
        <end position="181"/>
    </location>
</feature>
<dbReference type="Proteomes" id="UP000198575">
    <property type="component" value="Unassembled WGS sequence"/>
</dbReference>
<evidence type="ECO:0000259" key="7">
    <source>
        <dbReference type="PROSITE" id="PS51462"/>
    </source>
</evidence>
<proteinExistence type="predicted"/>
<dbReference type="GO" id="GO:0046872">
    <property type="term" value="F:metal ion binding"/>
    <property type="evidence" value="ECO:0007669"/>
    <property type="project" value="UniProtKB-KW"/>
</dbReference>
<dbReference type="RefSeq" id="WP_245778811.1">
    <property type="nucleotide sequence ID" value="NZ_FOVF01000005.1"/>
</dbReference>
<organism evidence="8 9">
    <name type="scientific">Dokdonella immobilis</name>
    <dbReference type="NCBI Taxonomy" id="578942"/>
    <lineage>
        <taxon>Bacteria</taxon>
        <taxon>Pseudomonadati</taxon>
        <taxon>Pseudomonadota</taxon>
        <taxon>Gammaproteobacteria</taxon>
        <taxon>Lysobacterales</taxon>
        <taxon>Rhodanobacteraceae</taxon>
        <taxon>Dokdonella</taxon>
    </lineage>
</organism>
<evidence type="ECO:0000313" key="9">
    <source>
        <dbReference type="Proteomes" id="UP000198575"/>
    </source>
</evidence>
<keyword evidence="6" id="KW-0464">Manganese</keyword>
<evidence type="ECO:0000256" key="3">
    <source>
        <dbReference type="ARBA" id="ARBA00022723"/>
    </source>
</evidence>
<dbReference type="Gene3D" id="3.90.79.10">
    <property type="entry name" value="Nucleoside Triphosphate Pyrophosphohydrolase"/>
    <property type="match status" value="1"/>
</dbReference>
<name>A0A1I4WLI7_9GAMM</name>
<keyword evidence="9" id="KW-1185">Reference proteome</keyword>
<dbReference type="CDD" id="cd03426">
    <property type="entry name" value="NUDIX_CoAse_Nudt7"/>
    <property type="match status" value="1"/>
</dbReference>
<reference evidence="8 9" key="1">
    <citation type="submission" date="2016-10" db="EMBL/GenBank/DDBJ databases">
        <authorList>
            <person name="de Groot N.N."/>
        </authorList>
    </citation>
    <scope>NUCLEOTIDE SEQUENCE [LARGE SCALE GENOMIC DNA]</scope>
    <source>
        <strain evidence="8 9">CGMCC 1.7659</strain>
    </source>
</reference>
<evidence type="ECO:0000313" key="8">
    <source>
        <dbReference type="EMBL" id="SFN14062.1"/>
    </source>
</evidence>
<comment type="cofactor">
    <cofactor evidence="1">
        <name>Mn(2+)</name>
        <dbReference type="ChEBI" id="CHEBI:29035"/>
    </cofactor>
</comment>
<evidence type="ECO:0000256" key="1">
    <source>
        <dbReference type="ARBA" id="ARBA00001936"/>
    </source>
</evidence>
<evidence type="ECO:0000256" key="6">
    <source>
        <dbReference type="ARBA" id="ARBA00023211"/>
    </source>
</evidence>
<dbReference type="PANTHER" id="PTHR12992">
    <property type="entry name" value="NUDIX HYDROLASE"/>
    <property type="match status" value="1"/>
</dbReference>
<dbReference type="EMBL" id="FOVF01000005">
    <property type="protein sequence ID" value="SFN14062.1"/>
    <property type="molecule type" value="Genomic_DNA"/>
</dbReference>
<dbReference type="SUPFAM" id="SSF55811">
    <property type="entry name" value="Nudix"/>
    <property type="match status" value="1"/>
</dbReference>
<gene>
    <name evidence="8" type="ORF">SAMN05216289_105108</name>
</gene>
<sequence>MSEHADLARLRRAVRTLADPPQPPGWNAHEFPELWSEHPPLRPAAVLLPVVCRGAALSMLFTRRNESMRHHAGQISFPGGAIEAGDSDAIAAAVRETHEETGIRSHFIDAFGYLDCLDTVSGFSVTPVVAAVRDGFELAPDPGEVAEVFEVPLDFILEPGRMRRSEILWHGRGREIFEFEFAGKRIWGATAAILQNLLRRMDVAE</sequence>
<comment type="cofactor">
    <cofactor evidence="2">
        <name>Mg(2+)</name>
        <dbReference type="ChEBI" id="CHEBI:18420"/>
    </cofactor>
</comment>
<keyword evidence="3" id="KW-0479">Metal-binding</keyword>